<dbReference type="HOGENOM" id="CLU_2285332_0_0_6"/>
<keyword evidence="2" id="KW-1185">Reference proteome</keyword>
<organism evidence="1 2">
    <name type="scientific">Acinetobacter nectaris CIP 110549</name>
    <dbReference type="NCBI Taxonomy" id="1392540"/>
    <lineage>
        <taxon>Bacteria</taxon>
        <taxon>Pseudomonadati</taxon>
        <taxon>Pseudomonadota</taxon>
        <taxon>Gammaproteobacteria</taxon>
        <taxon>Moraxellales</taxon>
        <taxon>Moraxellaceae</taxon>
        <taxon>Acinetobacter</taxon>
    </lineage>
</organism>
<evidence type="ECO:0000313" key="2">
    <source>
        <dbReference type="Proteomes" id="UP000023785"/>
    </source>
</evidence>
<dbReference type="RefSeq" id="WP_023271845.1">
    <property type="nucleotide sequence ID" value="NZ_KI530712.1"/>
</dbReference>
<proteinExistence type="predicted"/>
<dbReference type="AlphaFoldDB" id="V2TUK1"/>
<reference evidence="1 2" key="1">
    <citation type="submission" date="2013-10" db="EMBL/GenBank/DDBJ databases">
        <title>The Genome Sequence of Acinetobacter nectaris CIP 110549.</title>
        <authorList>
            <consortium name="The Broad Institute Genomics Platform"/>
            <consortium name="The Broad Institute Genome Sequencing Center for Infectious Disease"/>
            <person name="Cerqueira G."/>
            <person name="Feldgarden M."/>
            <person name="Courvalin P."/>
            <person name="Grillot-Courvalin C."/>
            <person name="Clermont D."/>
            <person name="Rocha E."/>
            <person name="Yoon E.-J."/>
            <person name="Nemec A."/>
            <person name="Young S.K."/>
            <person name="Zeng Q."/>
            <person name="Gargeya S."/>
            <person name="Fitzgerald M."/>
            <person name="Abouelleil A."/>
            <person name="Alvarado L."/>
            <person name="Berlin A.M."/>
            <person name="Chapman S.B."/>
            <person name="Gainer-Dewar J."/>
            <person name="Goldberg J."/>
            <person name="Gnerre S."/>
            <person name="Griggs A."/>
            <person name="Gujja S."/>
            <person name="Hansen M."/>
            <person name="Howarth C."/>
            <person name="Imamovic A."/>
            <person name="Ireland A."/>
            <person name="Larimer J."/>
            <person name="McCowan C."/>
            <person name="Murphy C."/>
            <person name="Pearson M."/>
            <person name="Poon T.W."/>
            <person name="Priest M."/>
            <person name="Roberts A."/>
            <person name="Saif S."/>
            <person name="Shea T."/>
            <person name="Sykes S."/>
            <person name="Wortman J."/>
            <person name="Nusbaum C."/>
            <person name="Birren B."/>
        </authorList>
    </citation>
    <scope>NUCLEOTIDE SEQUENCE [LARGE SCALE GENOMIC DNA]</scope>
    <source>
        <strain evidence="1 2">CIP 110549</strain>
    </source>
</reference>
<dbReference type="PATRIC" id="fig|1392540.3.peg.235"/>
<gene>
    <name evidence="1" type="ORF">P256_00241</name>
</gene>
<comment type="caution">
    <text evidence="1">The sequence shown here is derived from an EMBL/GenBank/DDBJ whole genome shotgun (WGS) entry which is preliminary data.</text>
</comment>
<accession>V2TUK1</accession>
<sequence>MIQSKKYDAIFLNYYKEIISFTKDCFIGQSTHNLDYTNENFLLNRHGILHGDSTHLKAGTELNALKILSLLLFVDFLIRGVETYKIEVAKQSLIVGNDKNN</sequence>
<protein>
    <submittedName>
        <fullName evidence="1">Uncharacterized protein</fullName>
    </submittedName>
</protein>
<name>V2TUK1_9GAMM</name>
<dbReference type="STRING" id="1392540.P256_00241"/>
<evidence type="ECO:0000313" key="1">
    <source>
        <dbReference type="EMBL" id="ESK41252.1"/>
    </source>
</evidence>
<dbReference type="Proteomes" id="UP000023785">
    <property type="component" value="Unassembled WGS sequence"/>
</dbReference>
<dbReference type="EMBL" id="AYER01000001">
    <property type="protein sequence ID" value="ESK41252.1"/>
    <property type="molecule type" value="Genomic_DNA"/>
</dbReference>